<evidence type="ECO:0000256" key="2">
    <source>
        <dbReference type="ARBA" id="ARBA00022833"/>
    </source>
</evidence>
<dbReference type="Proteomes" id="UP001337655">
    <property type="component" value="Unassembled WGS sequence"/>
</dbReference>
<keyword evidence="10" id="KW-1185">Reference proteome</keyword>
<dbReference type="SMART" id="SM00066">
    <property type="entry name" value="GAL4"/>
    <property type="match status" value="1"/>
</dbReference>
<keyword evidence="5" id="KW-0804">Transcription</keyword>
<organism evidence="9 10">
    <name type="scientific">Saxophila tyrrhenica</name>
    <dbReference type="NCBI Taxonomy" id="1690608"/>
    <lineage>
        <taxon>Eukaryota</taxon>
        <taxon>Fungi</taxon>
        <taxon>Dikarya</taxon>
        <taxon>Ascomycota</taxon>
        <taxon>Pezizomycotina</taxon>
        <taxon>Dothideomycetes</taxon>
        <taxon>Dothideomycetidae</taxon>
        <taxon>Mycosphaerellales</taxon>
        <taxon>Extremaceae</taxon>
        <taxon>Saxophila</taxon>
    </lineage>
</organism>
<sequence length="522" mass="59749">MTKPNRSKTETPTGQPKPRQRRFNPKVRTGCKNCRLRRVKCGEEKPACRRCVSSNRVCDGYEPIRIAQTSTSSTGELTLKWIRPTSLPDTTVEEDSAFHHFRVHVVDSLAGLFDSCVWHRHVISIAMHEPAARNAAIALGALERHEDDGSNDELALKHYSMSMRALHDKIPLQGQAATQLILVTCLLFVAFELRKNGWLQARSHLNGGMKIIQSQDDPSPSSAGALQPLVEAFERLDIQVSLFTSARTQLNRPVMDEIKSPANREVVFSSINEAHHHLNLRMAAMSEFVHFADQHRFTAQGKARHGYEPYEEQLLQQLRSLRDWELAMSQLMLKLTRPKDLSAARILQTHHICCRLMVSTSLTDGREMLWDSYIPDFERIIEIAEELPPMLPKTARRNFMLDMGIVSPLYFTALKCRDPILRRRAIQILQEHNSQEGAWDSRTMAAAASSLMFVEERGLHAPRRAADIPETKRLYRAHYDLTKSEKRLYCKRRRFESDGEWIEYTESLGLWPGSPIKAEEHE</sequence>
<evidence type="ECO:0000256" key="4">
    <source>
        <dbReference type="ARBA" id="ARBA00023125"/>
    </source>
</evidence>
<evidence type="ECO:0000313" key="9">
    <source>
        <dbReference type="EMBL" id="KAK5168279.1"/>
    </source>
</evidence>
<feature type="domain" description="Zn(2)-C6 fungal-type" evidence="8">
    <location>
        <begin position="30"/>
        <end position="58"/>
    </location>
</feature>
<evidence type="ECO:0000313" key="10">
    <source>
        <dbReference type="Proteomes" id="UP001337655"/>
    </source>
</evidence>
<evidence type="ECO:0000256" key="7">
    <source>
        <dbReference type="SAM" id="MobiDB-lite"/>
    </source>
</evidence>
<protein>
    <recommendedName>
        <fullName evidence="8">Zn(2)-C6 fungal-type domain-containing protein</fullName>
    </recommendedName>
</protein>
<evidence type="ECO:0000256" key="5">
    <source>
        <dbReference type="ARBA" id="ARBA00023163"/>
    </source>
</evidence>
<dbReference type="AlphaFoldDB" id="A0AAV9P6N9"/>
<dbReference type="GO" id="GO:0003677">
    <property type="term" value="F:DNA binding"/>
    <property type="evidence" value="ECO:0007669"/>
    <property type="project" value="UniProtKB-KW"/>
</dbReference>
<keyword evidence="1" id="KW-0479">Metal-binding</keyword>
<dbReference type="InterPro" id="IPR021858">
    <property type="entry name" value="Fun_TF"/>
</dbReference>
<evidence type="ECO:0000256" key="3">
    <source>
        <dbReference type="ARBA" id="ARBA00023015"/>
    </source>
</evidence>
<accession>A0AAV9P6N9</accession>
<dbReference type="PANTHER" id="PTHR36206:SF12">
    <property type="entry name" value="ASPERCRYPTIN BIOSYNTHESIS CLUSTER-SPECIFIC TRANSCRIPTION REGULATOR ATNN-RELATED"/>
    <property type="match status" value="1"/>
</dbReference>
<dbReference type="PANTHER" id="PTHR36206">
    <property type="entry name" value="ASPERCRYPTIN BIOSYNTHESIS CLUSTER-SPECIFIC TRANSCRIPTION REGULATOR ATNN-RELATED"/>
    <property type="match status" value="1"/>
</dbReference>
<dbReference type="InterPro" id="IPR001138">
    <property type="entry name" value="Zn2Cys6_DnaBD"/>
</dbReference>
<dbReference type="EMBL" id="JAVRRT010000010">
    <property type="protein sequence ID" value="KAK5168279.1"/>
    <property type="molecule type" value="Genomic_DNA"/>
</dbReference>
<keyword evidence="4" id="KW-0238">DNA-binding</keyword>
<proteinExistence type="predicted"/>
<reference evidence="9 10" key="1">
    <citation type="submission" date="2023-08" db="EMBL/GenBank/DDBJ databases">
        <title>Black Yeasts Isolated from many extreme environments.</title>
        <authorList>
            <person name="Coleine C."/>
            <person name="Stajich J.E."/>
            <person name="Selbmann L."/>
        </authorList>
    </citation>
    <scope>NUCLEOTIDE SEQUENCE [LARGE SCALE GENOMIC DNA]</scope>
    <source>
        <strain evidence="9 10">CCFEE 5935</strain>
    </source>
</reference>
<dbReference type="SUPFAM" id="SSF57701">
    <property type="entry name" value="Zn2/Cys6 DNA-binding domain"/>
    <property type="match status" value="1"/>
</dbReference>
<dbReference type="InterPro" id="IPR052360">
    <property type="entry name" value="Transcr_Regulatory_Proteins"/>
</dbReference>
<name>A0AAV9P6N9_9PEZI</name>
<dbReference type="GO" id="GO:0000981">
    <property type="term" value="F:DNA-binding transcription factor activity, RNA polymerase II-specific"/>
    <property type="evidence" value="ECO:0007669"/>
    <property type="project" value="InterPro"/>
</dbReference>
<dbReference type="Pfam" id="PF11951">
    <property type="entry name" value="Fungal_trans_2"/>
    <property type="match status" value="1"/>
</dbReference>
<gene>
    <name evidence="9" type="ORF">LTR77_006848</name>
</gene>
<keyword evidence="6" id="KW-0539">Nucleus</keyword>
<feature type="region of interest" description="Disordered" evidence="7">
    <location>
        <begin position="1"/>
        <end position="24"/>
    </location>
</feature>
<keyword evidence="3" id="KW-0805">Transcription regulation</keyword>
<comment type="caution">
    <text evidence="9">The sequence shown here is derived from an EMBL/GenBank/DDBJ whole genome shotgun (WGS) entry which is preliminary data.</text>
</comment>
<evidence type="ECO:0000256" key="6">
    <source>
        <dbReference type="ARBA" id="ARBA00023242"/>
    </source>
</evidence>
<dbReference type="GO" id="GO:0008270">
    <property type="term" value="F:zinc ion binding"/>
    <property type="evidence" value="ECO:0007669"/>
    <property type="project" value="InterPro"/>
</dbReference>
<dbReference type="Gene3D" id="4.10.240.10">
    <property type="entry name" value="Zn(2)-C6 fungal-type DNA-binding domain"/>
    <property type="match status" value="1"/>
</dbReference>
<dbReference type="RefSeq" id="XP_064657889.1">
    <property type="nucleotide sequence ID" value="XM_064804088.1"/>
</dbReference>
<dbReference type="InterPro" id="IPR036864">
    <property type="entry name" value="Zn2-C6_fun-type_DNA-bd_sf"/>
</dbReference>
<keyword evidence="2" id="KW-0862">Zinc</keyword>
<dbReference type="PROSITE" id="PS00463">
    <property type="entry name" value="ZN2_CY6_FUNGAL_1"/>
    <property type="match status" value="1"/>
</dbReference>
<evidence type="ECO:0000259" key="8">
    <source>
        <dbReference type="PROSITE" id="PS50048"/>
    </source>
</evidence>
<dbReference type="Pfam" id="PF00172">
    <property type="entry name" value="Zn_clus"/>
    <property type="match status" value="1"/>
</dbReference>
<evidence type="ECO:0000256" key="1">
    <source>
        <dbReference type="ARBA" id="ARBA00022723"/>
    </source>
</evidence>
<dbReference type="CDD" id="cd00067">
    <property type="entry name" value="GAL4"/>
    <property type="match status" value="1"/>
</dbReference>
<dbReference type="GeneID" id="89928187"/>
<dbReference type="PROSITE" id="PS50048">
    <property type="entry name" value="ZN2_CY6_FUNGAL_2"/>
    <property type="match status" value="1"/>
</dbReference>